<organism evidence="2 3">
    <name type="scientific">Yersinia proxima</name>
    <dbReference type="NCBI Taxonomy" id="2890316"/>
    <lineage>
        <taxon>Bacteria</taxon>
        <taxon>Pseudomonadati</taxon>
        <taxon>Pseudomonadota</taxon>
        <taxon>Gammaproteobacteria</taxon>
        <taxon>Enterobacterales</taxon>
        <taxon>Yersiniaceae</taxon>
        <taxon>Yersinia</taxon>
    </lineage>
</organism>
<dbReference type="Proteomes" id="UP001629523">
    <property type="component" value="Unassembled WGS sequence"/>
</dbReference>
<sequence>MSVIIMGRIKVQFHTKAFLLELLRFFSLKVISTVIIVLLLLCKTKSDIGKDLALSNIIKSTNNPFLIYFLLFLMVLFSSIYTTYRYSINNKAVKEFNELSLYASIVYSAYMLFFISPTSSLIDINSPHFYNSTLIWNIFGQIVAITCFFSKAFIIIVDINEFYKTNNIIEEQKKVAEESTKSKLDIKTSTIIKLSIILAMLSLKMK</sequence>
<feature type="transmembrane region" description="Helical" evidence="1">
    <location>
        <begin position="63"/>
        <end position="81"/>
    </location>
</feature>
<keyword evidence="3" id="KW-1185">Reference proteome</keyword>
<proteinExistence type="predicted"/>
<protein>
    <submittedName>
        <fullName evidence="2">Uncharacterized protein</fullName>
    </submittedName>
</protein>
<accession>A0ABW9EZY0</accession>
<keyword evidence="1" id="KW-0472">Membrane</keyword>
<feature type="transmembrane region" description="Helical" evidence="1">
    <location>
        <begin position="101"/>
        <end position="122"/>
    </location>
</feature>
<feature type="transmembrane region" description="Helical" evidence="1">
    <location>
        <begin position="22"/>
        <end position="42"/>
    </location>
</feature>
<reference evidence="2 3" key="1">
    <citation type="journal article" date="2024" name="Infect. Genet. Evol.">
        <title>Characteristics and comparative genome analysis of Yersinia enterocolitica and related species associated with human infections in Switzerland 2019-2023.</title>
        <authorList>
            <person name="Stevens M.J.A."/>
            <person name="Horlbog J.A."/>
            <person name="Diethelm A."/>
            <person name="Stephan R."/>
            <person name="Nuesch-Inderbinen M."/>
        </authorList>
    </citation>
    <scope>NUCLEOTIDE SEQUENCE [LARGE SCALE GENOMIC DNA]</scope>
    <source>
        <strain evidence="2 3">N20-0302</strain>
    </source>
</reference>
<keyword evidence="1" id="KW-1133">Transmembrane helix</keyword>
<evidence type="ECO:0000313" key="3">
    <source>
        <dbReference type="Proteomes" id="UP001629523"/>
    </source>
</evidence>
<keyword evidence="1" id="KW-0812">Transmembrane</keyword>
<gene>
    <name evidence="2" type="ORF">WFP14_13190</name>
</gene>
<comment type="caution">
    <text evidence="2">The sequence shown here is derived from an EMBL/GenBank/DDBJ whole genome shotgun (WGS) entry which is preliminary data.</text>
</comment>
<dbReference type="RefSeq" id="WP_180192788.1">
    <property type="nucleotide sequence ID" value="NZ_JBBEST010000005.1"/>
</dbReference>
<evidence type="ECO:0000313" key="2">
    <source>
        <dbReference type="EMBL" id="MFM1347504.1"/>
    </source>
</evidence>
<evidence type="ECO:0000256" key="1">
    <source>
        <dbReference type="SAM" id="Phobius"/>
    </source>
</evidence>
<feature type="transmembrane region" description="Helical" evidence="1">
    <location>
        <begin position="134"/>
        <end position="157"/>
    </location>
</feature>
<name>A0ABW9EZY0_9GAMM</name>
<dbReference type="EMBL" id="JBBEST010000005">
    <property type="protein sequence ID" value="MFM1347504.1"/>
    <property type="molecule type" value="Genomic_DNA"/>
</dbReference>